<proteinExistence type="predicted"/>
<sequence length="215" mass="23158">MEANTAQAPRIVEFVLDLICVHSYLAFTRFTRAARRFRESGGELEVVFRPFLIAPEAPATGRPLFEVHKAAFGEETARAITADKAFGAEDGLDIDFERAIHTNTFDAHRLLAAAAAQGSGEAMAERLFRAYMTDGLNIGDPGTLDRLAAEVGVEPAKDGGAGDGAVVREEINSMRRLGVTSVPLLFFKEGPTLSGAQPEDTYLKALRTPPVPVRG</sequence>
<dbReference type="EMBL" id="BAABJR010000013">
    <property type="protein sequence ID" value="GAA5213008.1"/>
    <property type="molecule type" value="Genomic_DNA"/>
</dbReference>
<keyword evidence="3" id="KW-1185">Reference proteome</keyword>
<feature type="domain" description="DSBA-like thioredoxin" evidence="1">
    <location>
        <begin position="12"/>
        <end position="206"/>
    </location>
</feature>
<evidence type="ECO:0000259" key="1">
    <source>
        <dbReference type="Pfam" id="PF01323"/>
    </source>
</evidence>
<dbReference type="Pfam" id="PF01323">
    <property type="entry name" value="DSBA"/>
    <property type="match status" value="1"/>
</dbReference>
<comment type="caution">
    <text evidence="2">The sequence shown here is derived from an EMBL/GenBank/DDBJ whole genome shotgun (WGS) entry which is preliminary data.</text>
</comment>
<name>A0ABP9TBB7_9ACTN</name>
<dbReference type="Proteomes" id="UP001499878">
    <property type="component" value="Unassembled WGS sequence"/>
</dbReference>
<organism evidence="2 3">
    <name type="scientific">Streptomyces thinghirensis</name>
    <dbReference type="NCBI Taxonomy" id="551547"/>
    <lineage>
        <taxon>Bacteria</taxon>
        <taxon>Bacillati</taxon>
        <taxon>Actinomycetota</taxon>
        <taxon>Actinomycetes</taxon>
        <taxon>Kitasatosporales</taxon>
        <taxon>Streptomycetaceae</taxon>
        <taxon>Streptomyces</taxon>
    </lineage>
</organism>
<evidence type="ECO:0000313" key="2">
    <source>
        <dbReference type="EMBL" id="GAA5213008.1"/>
    </source>
</evidence>
<dbReference type="InterPro" id="IPR036249">
    <property type="entry name" value="Thioredoxin-like_sf"/>
</dbReference>
<dbReference type="InterPro" id="IPR001853">
    <property type="entry name" value="DSBA-like_thioredoxin_dom"/>
</dbReference>
<evidence type="ECO:0000313" key="3">
    <source>
        <dbReference type="Proteomes" id="UP001499878"/>
    </source>
</evidence>
<protein>
    <submittedName>
        <fullName evidence="2">DsbA family oxidoreductase</fullName>
    </submittedName>
</protein>
<dbReference type="Gene3D" id="3.40.30.10">
    <property type="entry name" value="Glutaredoxin"/>
    <property type="match status" value="1"/>
</dbReference>
<reference evidence="3" key="1">
    <citation type="journal article" date="2019" name="Int. J. Syst. Evol. Microbiol.">
        <title>The Global Catalogue of Microorganisms (GCM) 10K type strain sequencing project: providing services to taxonomists for standard genome sequencing and annotation.</title>
        <authorList>
            <consortium name="The Broad Institute Genomics Platform"/>
            <consortium name="The Broad Institute Genome Sequencing Center for Infectious Disease"/>
            <person name="Wu L."/>
            <person name="Ma J."/>
        </authorList>
    </citation>
    <scope>NUCLEOTIDE SEQUENCE [LARGE SCALE GENOMIC DNA]</scope>
    <source>
        <strain evidence="3">JCM 18306</strain>
    </source>
</reference>
<dbReference type="RefSeq" id="WP_345634392.1">
    <property type="nucleotide sequence ID" value="NZ_BAABJR010000013.1"/>
</dbReference>
<dbReference type="PANTHER" id="PTHR13887:SF41">
    <property type="entry name" value="THIOREDOXIN SUPERFAMILY PROTEIN"/>
    <property type="match status" value="1"/>
</dbReference>
<gene>
    <name evidence="2" type="ORF">GCM10023323_52120</name>
</gene>
<dbReference type="SUPFAM" id="SSF52833">
    <property type="entry name" value="Thioredoxin-like"/>
    <property type="match status" value="1"/>
</dbReference>
<dbReference type="PANTHER" id="PTHR13887">
    <property type="entry name" value="GLUTATHIONE S-TRANSFERASE KAPPA"/>
    <property type="match status" value="1"/>
</dbReference>
<accession>A0ABP9TBB7</accession>